<comment type="caution">
    <text evidence="2">The sequence shown here is derived from an EMBL/GenBank/DDBJ whole genome shotgun (WGS) entry which is preliminary data.</text>
</comment>
<accession>A0ABW6TN92</accession>
<dbReference type="Proteomes" id="UP001602089">
    <property type="component" value="Unassembled WGS sequence"/>
</dbReference>
<dbReference type="InterPro" id="IPR021027">
    <property type="entry name" value="Transposase_put_HTH"/>
</dbReference>
<gene>
    <name evidence="2" type="ORF">ACFYY5_28545</name>
</gene>
<evidence type="ECO:0000259" key="1">
    <source>
        <dbReference type="Pfam" id="PF12323"/>
    </source>
</evidence>
<dbReference type="EMBL" id="JBIATK010000011">
    <property type="protein sequence ID" value="MFF4026808.1"/>
    <property type="molecule type" value="Genomic_DNA"/>
</dbReference>
<name>A0ABW6TN92_9NOCA</name>
<proteinExistence type="predicted"/>
<keyword evidence="3" id="KW-1185">Reference proteome</keyword>
<feature type="domain" description="Transposase putative helix-turn-helix" evidence="1">
    <location>
        <begin position="1"/>
        <end position="22"/>
    </location>
</feature>
<evidence type="ECO:0000313" key="2">
    <source>
        <dbReference type="EMBL" id="MFF4026808.1"/>
    </source>
</evidence>
<evidence type="ECO:0000313" key="3">
    <source>
        <dbReference type="Proteomes" id="UP001602089"/>
    </source>
</evidence>
<organism evidence="2 3">
    <name type="scientific">Nocardia elegans</name>
    <dbReference type="NCBI Taxonomy" id="300029"/>
    <lineage>
        <taxon>Bacteria</taxon>
        <taxon>Bacillati</taxon>
        <taxon>Actinomycetota</taxon>
        <taxon>Actinomycetes</taxon>
        <taxon>Mycobacteriales</taxon>
        <taxon>Nocardiaceae</taxon>
        <taxon>Nocardia</taxon>
    </lineage>
</organism>
<protein>
    <submittedName>
        <fullName evidence="2">Helix-turn-helix domain-containing protein</fullName>
    </submittedName>
</protein>
<dbReference type="RefSeq" id="WP_195023213.1">
    <property type="nucleotide sequence ID" value="NZ_JADLPS010000012.1"/>
</dbReference>
<sequence length="33" mass="4043">MYSRYSFRIYPTPGQRRALRRLVAEAVHRTHPR</sequence>
<reference evidence="2 3" key="1">
    <citation type="submission" date="2024-10" db="EMBL/GenBank/DDBJ databases">
        <title>The Natural Products Discovery Center: Release of the First 8490 Sequenced Strains for Exploring Actinobacteria Biosynthetic Diversity.</title>
        <authorList>
            <person name="Kalkreuter E."/>
            <person name="Kautsar S.A."/>
            <person name="Yang D."/>
            <person name="Bader C.D."/>
            <person name="Teijaro C.N."/>
            <person name="Fluegel L."/>
            <person name="Davis C.M."/>
            <person name="Simpson J.R."/>
            <person name="Lauterbach L."/>
            <person name="Steele A.D."/>
            <person name="Gui C."/>
            <person name="Meng S."/>
            <person name="Li G."/>
            <person name="Viehrig K."/>
            <person name="Ye F."/>
            <person name="Su P."/>
            <person name="Kiefer A.F."/>
            <person name="Nichols A."/>
            <person name="Cepeda A.J."/>
            <person name="Yan W."/>
            <person name="Fan B."/>
            <person name="Jiang Y."/>
            <person name="Adhikari A."/>
            <person name="Zheng C.-J."/>
            <person name="Schuster L."/>
            <person name="Cowan T.M."/>
            <person name="Smanski M.J."/>
            <person name="Chevrette M.G."/>
            <person name="De Carvalho L.P.S."/>
            <person name="Shen B."/>
        </authorList>
    </citation>
    <scope>NUCLEOTIDE SEQUENCE [LARGE SCALE GENOMIC DNA]</scope>
    <source>
        <strain evidence="2 3">NPDC001867</strain>
    </source>
</reference>
<dbReference type="Pfam" id="PF12323">
    <property type="entry name" value="HTH_OrfB_IS605"/>
    <property type="match status" value="1"/>
</dbReference>